<evidence type="ECO:0000256" key="1">
    <source>
        <dbReference type="SAM" id="MobiDB-lite"/>
    </source>
</evidence>
<dbReference type="Proteomes" id="UP001575622">
    <property type="component" value="Unassembled WGS sequence"/>
</dbReference>
<evidence type="ECO:0000313" key="3">
    <source>
        <dbReference type="Proteomes" id="UP001575622"/>
    </source>
</evidence>
<protein>
    <submittedName>
        <fullName evidence="2">DUF5132 domain-containing protein</fullName>
    </submittedName>
</protein>
<dbReference type="RefSeq" id="WP_373954662.1">
    <property type="nucleotide sequence ID" value="NZ_JBHDLN010000010.1"/>
</dbReference>
<accession>A0ABV4V686</accession>
<gene>
    <name evidence="2" type="ORF">ACEU3E_20495</name>
</gene>
<dbReference type="EMBL" id="JBHDLN010000010">
    <property type="protein sequence ID" value="MFB0844573.1"/>
    <property type="molecule type" value="Genomic_DNA"/>
</dbReference>
<name>A0ABV4V686_9BACL</name>
<feature type="region of interest" description="Disordered" evidence="1">
    <location>
        <begin position="75"/>
        <end position="94"/>
    </location>
</feature>
<sequence>MREQQIEKWLVGAALAFAASTLLPVAEAGYQGLRSAAGAARSSLQRARKELEDIVAEAQFECMKKKLDLEIASSGDEFGPALSGSEAGEAALER</sequence>
<reference evidence="2 3" key="1">
    <citation type="submission" date="2024-09" db="EMBL/GenBank/DDBJ databases">
        <authorList>
            <person name="Makale K.P.P."/>
            <person name="Makhzoum A."/>
            <person name="Rantong G."/>
            <person name="Rahube T.O."/>
        </authorList>
    </citation>
    <scope>NUCLEOTIDE SEQUENCE [LARGE SCALE GENOMIC DNA]</scope>
    <source>
        <strain evidence="2 3">KM_D13</strain>
    </source>
</reference>
<organism evidence="2 3">
    <name type="scientific">Paenibacillus oleatilyticus</name>
    <dbReference type="NCBI Taxonomy" id="2594886"/>
    <lineage>
        <taxon>Bacteria</taxon>
        <taxon>Bacillati</taxon>
        <taxon>Bacillota</taxon>
        <taxon>Bacilli</taxon>
        <taxon>Bacillales</taxon>
        <taxon>Paenibacillaceae</taxon>
        <taxon>Paenibacillus</taxon>
    </lineage>
</organism>
<comment type="caution">
    <text evidence="2">The sequence shown here is derived from an EMBL/GenBank/DDBJ whole genome shotgun (WGS) entry which is preliminary data.</text>
</comment>
<proteinExistence type="predicted"/>
<keyword evidence="3" id="KW-1185">Reference proteome</keyword>
<evidence type="ECO:0000313" key="2">
    <source>
        <dbReference type="EMBL" id="MFB0844573.1"/>
    </source>
</evidence>